<protein>
    <submittedName>
        <fullName evidence="1">Uncharacterized protein</fullName>
    </submittedName>
</protein>
<evidence type="ECO:0000313" key="2">
    <source>
        <dbReference type="Proteomes" id="UP000712281"/>
    </source>
</evidence>
<name>A0A8S9MIR8_BRACR</name>
<evidence type="ECO:0000313" key="1">
    <source>
        <dbReference type="EMBL" id="KAF2617359.1"/>
    </source>
</evidence>
<dbReference type="AlphaFoldDB" id="A0A8S9MIR8"/>
<proteinExistence type="predicted"/>
<comment type="caution">
    <text evidence="1">The sequence shown here is derived from an EMBL/GenBank/DDBJ whole genome shotgun (WGS) entry which is preliminary data.</text>
</comment>
<organism evidence="1 2">
    <name type="scientific">Brassica cretica</name>
    <name type="common">Mustard</name>
    <dbReference type="NCBI Taxonomy" id="69181"/>
    <lineage>
        <taxon>Eukaryota</taxon>
        <taxon>Viridiplantae</taxon>
        <taxon>Streptophyta</taxon>
        <taxon>Embryophyta</taxon>
        <taxon>Tracheophyta</taxon>
        <taxon>Spermatophyta</taxon>
        <taxon>Magnoliopsida</taxon>
        <taxon>eudicotyledons</taxon>
        <taxon>Gunneridae</taxon>
        <taxon>Pentapetalae</taxon>
        <taxon>rosids</taxon>
        <taxon>malvids</taxon>
        <taxon>Brassicales</taxon>
        <taxon>Brassicaceae</taxon>
        <taxon>Brassiceae</taxon>
        <taxon>Brassica</taxon>
    </lineage>
</organism>
<dbReference type="Proteomes" id="UP000712281">
    <property type="component" value="Unassembled WGS sequence"/>
</dbReference>
<accession>A0A8S9MIR8</accession>
<dbReference type="EMBL" id="QGKW02000007">
    <property type="protein sequence ID" value="KAF2617359.1"/>
    <property type="molecule type" value="Genomic_DNA"/>
</dbReference>
<gene>
    <name evidence="1" type="ORF">F2Q68_00041306</name>
</gene>
<reference evidence="1" key="1">
    <citation type="submission" date="2019-12" db="EMBL/GenBank/DDBJ databases">
        <title>Genome sequencing and annotation of Brassica cretica.</title>
        <authorList>
            <person name="Studholme D.J."/>
            <person name="Sarris P.F."/>
        </authorList>
    </citation>
    <scope>NUCLEOTIDE SEQUENCE</scope>
    <source>
        <strain evidence="1">PFS-001/15</strain>
        <tissue evidence="1">Leaf</tissue>
    </source>
</reference>
<sequence length="65" mass="7464">MSLCLLLQETVLVWDIKEVMQMLKGSKMTSNPRKEEKFKKPAVKIISKPELRTISHLLLQETVPG</sequence>